<dbReference type="AlphaFoldDB" id="A0AAQ3LWQ3"/>
<dbReference type="Gene3D" id="3.40.350.10">
    <property type="entry name" value="Creatinase/prolidase N-terminal domain"/>
    <property type="match status" value="1"/>
</dbReference>
<dbReference type="InterPro" id="IPR000994">
    <property type="entry name" value="Pept_M24"/>
</dbReference>
<dbReference type="PANTHER" id="PTHR46112:SF2">
    <property type="entry name" value="XAA-PRO AMINOPEPTIDASE P-RELATED"/>
    <property type="match status" value="1"/>
</dbReference>
<evidence type="ECO:0000313" key="3">
    <source>
        <dbReference type="EMBL" id="WPG97249.1"/>
    </source>
</evidence>
<reference evidence="3 4" key="1">
    <citation type="submission" date="2023-11" db="EMBL/GenBank/DDBJ databases">
        <title>An acidophilic fungus is an integral part of prey digestion in a carnivorous sundew plant.</title>
        <authorList>
            <person name="Tsai I.J."/>
        </authorList>
    </citation>
    <scope>NUCLEOTIDE SEQUENCE [LARGE SCALE GENOMIC DNA]</scope>
    <source>
        <strain evidence="3">169a</strain>
    </source>
</reference>
<dbReference type="SUPFAM" id="SSF55920">
    <property type="entry name" value="Creatinase/aminopeptidase"/>
    <property type="match status" value="1"/>
</dbReference>
<protein>
    <recommendedName>
        <fullName evidence="2">Peptidase M24 domain-containing protein</fullName>
    </recommendedName>
</protein>
<feature type="domain" description="Peptidase M24" evidence="2">
    <location>
        <begin position="460"/>
        <end position="678"/>
    </location>
</feature>
<dbReference type="InterPro" id="IPR029149">
    <property type="entry name" value="Creatin/AminoP/Spt16_N"/>
</dbReference>
<dbReference type="InterPro" id="IPR050659">
    <property type="entry name" value="Peptidase_M24B"/>
</dbReference>
<proteinExistence type="predicted"/>
<keyword evidence="4" id="KW-1185">Reference proteome</keyword>
<evidence type="ECO:0000313" key="4">
    <source>
        <dbReference type="Proteomes" id="UP001303373"/>
    </source>
</evidence>
<evidence type="ECO:0000256" key="1">
    <source>
        <dbReference type="SAM" id="MobiDB-lite"/>
    </source>
</evidence>
<evidence type="ECO:0000259" key="2">
    <source>
        <dbReference type="Pfam" id="PF00557"/>
    </source>
</evidence>
<organism evidence="3 4">
    <name type="scientific">Acrodontium crateriforme</name>
    <dbReference type="NCBI Taxonomy" id="150365"/>
    <lineage>
        <taxon>Eukaryota</taxon>
        <taxon>Fungi</taxon>
        <taxon>Dikarya</taxon>
        <taxon>Ascomycota</taxon>
        <taxon>Pezizomycotina</taxon>
        <taxon>Dothideomycetes</taxon>
        <taxon>Dothideomycetidae</taxon>
        <taxon>Mycosphaerellales</taxon>
        <taxon>Teratosphaeriaceae</taxon>
        <taxon>Acrodontium</taxon>
    </lineage>
</organism>
<dbReference type="Proteomes" id="UP001303373">
    <property type="component" value="Chromosome 1"/>
</dbReference>
<dbReference type="InterPro" id="IPR036005">
    <property type="entry name" value="Creatinase/aminopeptidase-like"/>
</dbReference>
<dbReference type="SUPFAM" id="SSF53092">
    <property type="entry name" value="Creatinase/prolidase N-terminal domain"/>
    <property type="match status" value="1"/>
</dbReference>
<dbReference type="PANTHER" id="PTHR46112">
    <property type="entry name" value="AMINOPEPTIDASE"/>
    <property type="match status" value="1"/>
</dbReference>
<feature type="region of interest" description="Disordered" evidence="1">
    <location>
        <begin position="1"/>
        <end position="43"/>
    </location>
</feature>
<dbReference type="Pfam" id="PF00557">
    <property type="entry name" value="Peptidase_M24"/>
    <property type="match status" value="1"/>
</dbReference>
<sequence>MEKLNRIEAFDETTPVDSPPPPYVSEDPNSTKRKSSKSKPADRNPIFITRLIRNLTKGKTRSETDHKPACKPLEFQYPDPTSVLCRCGKHNDTTVFSAGALSGKVRCTCGYIVESTGLSYYPSHTAAPPDMVMQNSALTNGFKYLICGCGEPLELPISLQAYGSCQKYDLTTPTPATPRRLSSSLAETEKILLCSCGKLVDLKVEYDIYHHEKHLTALRFLAVFAIGLLFIWQLMCPSSPNITNLKTHYTYTSATKSGLPLEPIPKRLQSIQDCSISNIQATDLTFLDLASPPSSSEFIDRRDRLAQALFEEGFDAFVIEPGYTFSYYANVTQKDWEVWEPEERPFLLVVQPERTSGINDNIEAKATFLVPSFEAERARLLNMPFKAPIEVVTYEEHWDPYTTLRSSSIFKQKTAPKLMVDEEMREFISRGLGRHFNVSGLTRAVEQVRQRKSEAEVGILRAVNTGTVECLRAMRSCLTPGLDENDVMIVLDNTLRAAGLDPFFDIVLFDEDASNPHGGTDGSKVLTNETMILIDVGAHLYGYSSDICRSFFPPFASKPASEQERQTLSASMKHKLHVWNIVMDAQTASLHALVENSTAAAVDIAARNIIETVDDGRYNGTFTHRVGHGIGIKAHESPYLNQGNTGSVLKAGMVFTSEPGIYLVNEFGVRHEDVLLVKQEGMPDILTGERAKGPWDP</sequence>
<dbReference type="EMBL" id="CP138580">
    <property type="protein sequence ID" value="WPG97249.1"/>
    <property type="molecule type" value="Genomic_DNA"/>
</dbReference>
<dbReference type="Gene3D" id="3.90.230.10">
    <property type="entry name" value="Creatinase/methionine aminopeptidase superfamily"/>
    <property type="match status" value="1"/>
</dbReference>
<accession>A0AAQ3LWQ3</accession>
<name>A0AAQ3LWQ3_9PEZI</name>
<gene>
    <name evidence="3" type="ORF">R9X50_00002100</name>
</gene>